<evidence type="ECO:0000256" key="2">
    <source>
        <dbReference type="ARBA" id="ARBA00022598"/>
    </source>
</evidence>
<feature type="binding site" evidence="8">
    <location>
        <position position="55"/>
    </location>
    <ligand>
        <name>Mg(2+)</name>
        <dbReference type="ChEBI" id="CHEBI:18420"/>
    </ligand>
</feature>
<dbReference type="EMBL" id="BRLH01000001">
    <property type="protein sequence ID" value="GKX53975.1"/>
    <property type="molecule type" value="Genomic_DNA"/>
</dbReference>
<comment type="subcellular location">
    <subcellularLocation>
        <location evidence="8">Cytoplasm</location>
    </subcellularLocation>
</comment>
<dbReference type="EC" id="6.3.3.3" evidence="8"/>
<feature type="binding site" evidence="8">
    <location>
        <begin position="176"/>
        <end position="177"/>
    </location>
    <ligand>
        <name>ATP</name>
        <dbReference type="ChEBI" id="CHEBI:30616"/>
    </ligand>
</feature>
<comment type="caution">
    <text evidence="8">Lacks conserved residue(s) required for the propagation of feature annotation.</text>
</comment>
<comment type="catalytic activity">
    <reaction evidence="8">
        <text>(7R,8S)-7,8-diammoniononanoate + CO2 + ATP = (4R,5S)-dethiobiotin + ADP + phosphate + 3 H(+)</text>
        <dbReference type="Rhea" id="RHEA:15805"/>
        <dbReference type="ChEBI" id="CHEBI:15378"/>
        <dbReference type="ChEBI" id="CHEBI:16526"/>
        <dbReference type="ChEBI" id="CHEBI:30616"/>
        <dbReference type="ChEBI" id="CHEBI:43474"/>
        <dbReference type="ChEBI" id="CHEBI:149469"/>
        <dbReference type="ChEBI" id="CHEBI:149473"/>
        <dbReference type="ChEBI" id="CHEBI:456216"/>
        <dbReference type="EC" id="6.3.3.3"/>
    </reaction>
</comment>
<dbReference type="NCBIfam" id="TIGR00347">
    <property type="entry name" value="bioD"/>
    <property type="match status" value="1"/>
</dbReference>
<evidence type="ECO:0000256" key="6">
    <source>
        <dbReference type="ARBA" id="ARBA00022840"/>
    </source>
</evidence>
<dbReference type="FunFam" id="3.40.50.300:FF:000292">
    <property type="entry name" value="ATP-dependent dethiobiotin synthetase BioD"/>
    <property type="match status" value="1"/>
</dbReference>
<keyword evidence="7 8" id="KW-0460">Magnesium</keyword>
<reference evidence="9" key="1">
    <citation type="submission" date="2022-06" db="EMBL/GenBank/DDBJ databases">
        <title>Draft genome sequences of Leminorella grimontii str. JCM5902.</title>
        <authorList>
            <person name="Wakabayashi Y."/>
            <person name="Kojima K."/>
        </authorList>
    </citation>
    <scope>NUCLEOTIDE SEQUENCE</scope>
    <source>
        <strain evidence="9">JCM 5902</strain>
    </source>
</reference>
<dbReference type="Pfam" id="PF13500">
    <property type="entry name" value="AAA_26"/>
    <property type="match status" value="1"/>
</dbReference>
<feature type="active site" evidence="8">
    <location>
        <position position="38"/>
    </location>
</feature>
<dbReference type="SUPFAM" id="SSF52540">
    <property type="entry name" value="P-loop containing nucleoside triphosphate hydrolases"/>
    <property type="match status" value="1"/>
</dbReference>
<evidence type="ECO:0000313" key="10">
    <source>
        <dbReference type="Proteomes" id="UP001058124"/>
    </source>
</evidence>
<evidence type="ECO:0000256" key="7">
    <source>
        <dbReference type="ARBA" id="ARBA00022842"/>
    </source>
</evidence>
<dbReference type="GO" id="GO:0042803">
    <property type="term" value="F:protein homodimerization activity"/>
    <property type="evidence" value="ECO:0007669"/>
    <property type="project" value="UniProtKB-ARBA"/>
</dbReference>
<dbReference type="GO" id="GO:0005829">
    <property type="term" value="C:cytosol"/>
    <property type="evidence" value="ECO:0007669"/>
    <property type="project" value="TreeGrafter"/>
</dbReference>
<gene>
    <name evidence="9" type="primary">bioD1</name>
    <name evidence="8" type="synonym">bioD</name>
    <name evidence="9" type="ORF">SOASR030_00870</name>
</gene>
<comment type="cofactor">
    <cofactor evidence="8">
        <name>Mg(2+)</name>
        <dbReference type="ChEBI" id="CHEBI:18420"/>
    </cofactor>
</comment>
<comment type="pathway">
    <text evidence="8">Cofactor biosynthesis; biotin biosynthesis; biotin from 7,8-diaminononanoate: step 1/2.</text>
</comment>
<dbReference type="InterPro" id="IPR027417">
    <property type="entry name" value="P-loop_NTPase"/>
</dbReference>
<feature type="binding site" evidence="8">
    <location>
        <begin position="13"/>
        <end position="18"/>
    </location>
    <ligand>
        <name>ATP</name>
        <dbReference type="ChEBI" id="CHEBI:30616"/>
    </ligand>
</feature>
<keyword evidence="2 8" id="KW-0436">Ligase</keyword>
<evidence type="ECO:0000256" key="4">
    <source>
        <dbReference type="ARBA" id="ARBA00022741"/>
    </source>
</evidence>
<keyword evidence="3 8" id="KW-0479">Metal-binding</keyword>
<evidence type="ECO:0000256" key="8">
    <source>
        <dbReference type="HAMAP-Rule" id="MF_00336"/>
    </source>
</evidence>
<comment type="similarity">
    <text evidence="8">Belongs to the dethiobiotin synthetase family.</text>
</comment>
<dbReference type="GO" id="GO:0005524">
    <property type="term" value="F:ATP binding"/>
    <property type="evidence" value="ECO:0007669"/>
    <property type="project" value="UniProtKB-UniRule"/>
</dbReference>
<evidence type="ECO:0000256" key="3">
    <source>
        <dbReference type="ARBA" id="ARBA00022723"/>
    </source>
</evidence>
<dbReference type="Gene3D" id="3.40.50.300">
    <property type="entry name" value="P-loop containing nucleotide triphosphate hydrolases"/>
    <property type="match status" value="1"/>
</dbReference>
<dbReference type="AlphaFoldDB" id="A0AAV5MXD2"/>
<comment type="function">
    <text evidence="8">Catalyzes a mechanistically unusual reaction, the ATP-dependent insertion of CO2 between the N7 and N8 nitrogen atoms of 7,8-diaminopelargonic acid (DAPA, also called 7,8-diammoniononanoate) to form a ureido ring.</text>
</comment>
<protein>
    <recommendedName>
        <fullName evidence="8">ATP-dependent dethiobiotin synthetase BioD</fullName>
        <ecNumber evidence="8">6.3.3.3</ecNumber>
    </recommendedName>
    <alternativeName>
        <fullName evidence="8">DTB synthetase</fullName>
        <shortName evidence="8">DTBS</shortName>
    </alternativeName>
    <alternativeName>
        <fullName evidence="8">Dethiobiotin synthase</fullName>
    </alternativeName>
</protein>
<keyword evidence="1 8" id="KW-0963">Cytoplasm</keyword>
<dbReference type="PANTHER" id="PTHR43210:SF5">
    <property type="entry name" value="DETHIOBIOTIN SYNTHETASE"/>
    <property type="match status" value="1"/>
</dbReference>
<keyword evidence="6 8" id="KW-0067">ATP-binding</keyword>
<keyword evidence="10" id="KW-1185">Reference proteome</keyword>
<dbReference type="PANTHER" id="PTHR43210">
    <property type="entry name" value="DETHIOBIOTIN SYNTHETASE"/>
    <property type="match status" value="1"/>
</dbReference>
<feature type="binding site" evidence="8">
    <location>
        <position position="17"/>
    </location>
    <ligand>
        <name>Mg(2+)</name>
        <dbReference type="ChEBI" id="CHEBI:18420"/>
    </ligand>
</feature>
<evidence type="ECO:0000256" key="1">
    <source>
        <dbReference type="ARBA" id="ARBA00022490"/>
    </source>
</evidence>
<dbReference type="CDD" id="cd03109">
    <property type="entry name" value="DTBS"/>
    <property type="match status" value="1"/>
</dbReference>
<dbReference type="HAMAP" id="MF_00336">
    <property type="entry name" value="BioD"/>
    <property type="match status" value="1"/>
</dbReference>
<feature type="binding site" evidence="8">
    <location>
        <begin position="205"/>
        <end position="207"/>
    </location>
    <ligand>
        <name>ATP</name>
        <dbReference type="ChEBI" id="CHEBI:30616"/>
    </ligand>
</feature>
<keyword evidence="5 8" id="KW-0093">Biotin biosynthesis</keyword>
<dbReference type="InterPro" id="IPR004472">
    <property type="entry name" value="DTB_synth_BioD"/>
</dbReference>
<comment type="caution">
    <text evidence="9">The sequence shown here is derived from an EMBL/GenBank/DDBJ whole genome shotgun (WGS) entry which is preliminary data.</text>
</comment>
<sequence length="234" mass="25544">MSLRWFITATDTDAGKTVAACALLQACVKEGYRAVGYKPVASGAYPTDGGLRNDDGVRLWQNASPRLRYEEVNPLLFKEATSPHLAAELEEREIELGQLSSGLSRLASRYDAVVVEGAGGWFTPLNSRECLSDWVIQEGLGVILVVNMRLGCINHALLTQQAVLGAGLPLAGWIANRTAPNPHQEAAYLETLKQRLNAPMVGDIPYLAEPYQANLARFIRLDLLYPPGVLSNNR</sequence>
<feature type="binding site" evidence="8">
    <location>
        <position position="116"/>
    </location>
    <ligand>
        <name>Mg(2+)</name>
        <dbReference type="ChEBI" id="CHEBI:18420"/>
    </ligand>
</feature>
<dbReference type="PIRSF" id="PIRSF006755">
    <property type="entry name" value="DTB_synth"/>
    <property type="match status" value="1"/>
</dbReference>
<proteinExistence type="inferred from homology"/>
<evidence type="ECO:0000256" key="5">
    <source>
        <dbReference type="ARBA" id="ARBA00022756"/>
    </source>
</evidence>
<evidence type="ECO:0000313" key="9">
    <source>
        <dbReference type="EMBL" id="GKX53975.1"/>
    </source>
</evidence>
<dbReference type="RefSeq" id="WP_027275943.1">
    <property type="nucleotide sequence ID" value="NZ_BRLH01000001.1"/>
</dbReference>
<dbReference type="Proteomes" id="UP001058124">
    <property type="component" value="Unassembled WGS sequence"/>
</dbReference>
<feature type="binding site" evidence="8">
    <location>
        <position position="42"/>
    </location>
    <ligand>
        <name>substrate</name>
    </ligand>
</feature>
<comment type="subunit">
    <text evidence="8">Homodimer.</text>
</comment>
<feature type="binding site" evidence="8">
    <location>
        <begin position="116"/>
        <end position="119"/>
    </location>
    <ligand>
        <name>ATP</name>
        <dbReference type="ChEBI" id="CHEBI:30616"/>
    </ligand>
</feature>
<dbReference type="PROSITE" id="PS51257">
    <property type="entry name" value="PROKAR_LIPOPROTEIN"/>
    <property type="match status" value="1"/>
</dbReference>
<name>A0AAV5MXD2_9GAMM</name>
<keyword evidence="4 8" id="KW-0547">Nucleotide-binding</keyword>
<dbReference type="GO" id="GO:0000287">
    <property type="term" value="F:magnesium ion binding"/>
    <property type="evidence" value="ECO:0007669"/>
    <property type="project" value="UniProtKB-UniRule"/>
</dbReference>
<dbReference type="GO" id="GO:0009102">
    <property type="term" value="P:biotin biosynthetic process"/>
    <property type="evidence" value="ECO:0007669"/>
    <property type="project" value="UniProtKB-UniRule"/>
</dbReference>
<organism evidence="9 10">
    <name type="scientific">Leminorella grimontii</name>
    <dbReference type="NCBI Taxonomy" id="82981"/>
    <lineage>
        <taxon>Bacteria</taxon>
        <taxon>Pseudomonadati</taxon>
        <taxon>Pseudomonadota</taxon>
        <taxon>Gammaproteobacteria</taxon>
        <taxon>Enterobacterales</taxon>
        <taxon>Budviciaceae</taxon>
        <taxon>Leminorella</taxon>
    </lineage>
</organism>
<accession>A0AAV5MXD2</accession>
<dbReference type="GO" id="GO:0004141">
    <property type="term" value="F:dethiobiotin synthase activity"/>
    <property type="evidence" value="ECO:0007669"/>
    <property type="project" value="UniProtKB-UniRule"/>
</dbReference>
<feature type="binding site" evidence="8">
    <location>
        <position position="55"/>
    </location>
    <ligand>
        <name>ATP</name>
        <dbReference type="ChEBI" id="CHEBI:30616"/>
    </ligand>
</feature>